<protein>
    <submittedName>
        <fullName evidence="1">Uncharacterized protein</fullName>
    </submittedName>
</protein>
<accession>A0A0J6FBR9</accession>
<dbReference type="VEuPathDB" id="FungiDB:CPAG_04031"/>
<evidence type="ECO:0000313" key="2">
    <source>
        <dbReference type="Proteomes" id="UP000054567"/>
    </source>
</evidence>
<name>A0A0J6FBR9_COCPO</name>
<dbReference type="EMBL" id="DS268110">
    <property type="protein sequence ID" value="KMM67698.1"/>
    <property type="molecule type" value="Genomic_DNA"/>
</dbReference>
<dbReference type="Proteomes" id="UP000054567">
    <property type="component" value="Unassembled WGS sequence"/>
</dbReference>
<dbReference type="AlphaFoldDB" id="A0A0J6FBR9"/>
<organism evidence="1 2">
    <name type="scientific">Coccidioides posadasii RMSCC 3488</name>
    <dbReference type="NCBI Taxonomy" id="454284"/>
    <lineage>
        <taxon>Eukaryota</taxon>
        <taxon>Fungi</taxon>
        <taxon>Dikarya</taxon>
        <taxon>Ascomycota</taxon>
        <taxon>Pezizomycotina</taxon>
        <taxon>Eurotiomycetes</taxon>
        <taxon>Eurotiomycetidae</taxon>
        <taxon>Onygenales</taxon>
        <taxon>Onygenaceae</taxon>
        <taxon>Coccidioides</taxon>
    </lineage>
</organism>
<reference evidence="2" key="2">
    <citation type="journal article" date="2009" name="Genome Res.">
        <title>Comparative genomic analyses of the human fungal pathogens Coccidioides and their relatives.</title>
        <authorList>
            <person name="Sharpton T.J."/>
            <person name="Stajich J.E."/>
            <person name="Rounsley S.D."/>
            <person name="Gardner M.J."/>
            <person name="Wortman J.R."/>
            <person name="Jordar V.S."/>
            <person name="Maiti R."/>
            <person name="Kodira C.D."/>
            <person name="Neafsey D.E."/>
            <person name="Zeng Q."/>
            <person name="Hung C.-Y."/>
            <person name="McMahan C."/>
            <person name="Muszewska A."/>
            <person name="Grynberg M."/>
            <person name="Mandel M.A."/>
            <person name="Kellner E.M."/>
            <person name="Barker B.M."/>
            <person name="Galgiani J.N."/>
            <person name="Orbach M.J."/>
            <person name="Kirkland T.N."/>
            <person name="Cole G.T."/>
            <person name="Henn M.R."/>
            <person name="Birren B.W."/>
            <person name="Taylor J.W."/>
        </authorList>
    </citation>
    <scope>NUCLEOTIDE SEQUENCE [LARGE SCALE GENOMIC DNA]</scope>
    <source>
        <strain evidence="2">RMSCC 3488</strain>
    </source>
</reference>
<proteinExistence type="predicted"/>
<evidence type="ECO:0000313" key="1">
    <source>
        <dbReference type="EMBL" id="KMM67698.1"/>
    </source>
</evidence>
<reference evidence="2" key="3">
    <citation type="journal article" date="2010" name="Genome Res.">
        <title>Population genomic sequencing of Coccidioides fungi reveals recent hybridization and transposon control.</title>
        <authorList>
            <person name="Neafsey D.E."/>
            <person name="Barker B.M."/>
            <person name="Sharpton T.J."/>
            <person name="Stajich J.E."/>
            <person name="Park D.J."/>
            <person name="Whiston E."/>
            <person name="Hung C.-Y."/>
            <person name="McMahan C."/>
            <person name="White J."/>
            <person name="Sykes S."/>
            <person name="Heiman D."/>
            <person name="Young S."/>
            <person name="Zeng Q."/>
            <person name="Abouelleil A."/>
            <person name="Aftuck L."/>
            <person name="Bessette D."/>
            <person name="Brown A."/>
            <person name="FitzGerald M."/>
            <person name="Lui A."/>
            <person name="Macdonald J.P."/>
            <person name="Priest M."/>
            <person name="Orbach M.J."/>
            <person name="Galgiani J.N."/>
            <person name="Kirkland T.N."/>
            <person name="Cole G.T."/>
            <person name="Birren B.W."/>
            <person name="Henn M.R."/>
            <person name="Taylor J.W."/>
            <person name="Rounsley S.D."/>
        </authorList>
    </citation>
    <scope>NUCLEOTIDE SEQUENCE [LARGE SCALE GENOMIC DNA]</scope>
    <source>
        <strain evidence="2">RMSCC 3488</strain>
    </source>
</reference>
<reference evidence="1 2" key="1">
    <citation type="submission" date="2007-06" db="EMBL/GenBank/DDBJ databases">
        <title>The Genome Sequence of Coccidioides posadasii RMSCC_3488.</title>
        <authorList>
            <consortium name="Coccidioides Genome Resources Consortium"/>
            <consortium name="The Broad Institute Genome Sequencing Platform"/>
            <person name="Henn M.R."/>
            <person name="Sykes S."/>
            <person name="Young S."/>
            <person name="Jaffe D."/>
            <person name="Berlin A."/>
            <person name="Alvarez P."/>
            <person name="Butler J."/>
            <person name="Gnerre S."/>
            <person name="Grabherr M."/>
            <person name="Mauceli E."/>
            <person name="Brockman W."/>
            <person name="Kodira C."/>
            <person name="Alvarado L."/>
            <person name="Zeng Q."/>
            <person name="Crawford M."/>
            <person name="Antoine C."/>
            <person name="Devon K."/>
            <person name="Galgiani J."/>
            <person name="Orsborn K."/>
            <person name="Lewis M.L."/>
            <person name="Nusbaum C."/>
            <person name="Galagan J."/>
            <person name="Birren B."/>
        </authorList>
    </citation>
    <scope>NUCLEOTIDE SEQUENCE [LARGE SCALE GENOMIC DNA]</scope>
    <source>
        <strain evidence="1 2">RMSCC 3488</strain>
    </source>
</reference>
<sequence>MVEFQCAAGPLSNFDASRTSISIFWFLKRSSDSVNSVTAQTRPPENLISMLLRSASDPNVIVLPVDCSYNTGQELLPFNPTPFFARTRLIAPIERVAAANTKGSFPRSSADIVG</sequence>
<gene>
    <name evidence="1" type="ORF">CPAG_04031</name>
</gene>